<evidence type="ECO:0000256" key="2">
    <source>
        <dbReference type="ARBA" id="ARBA00009881"/>
    </source>
</evidence>
<proteinExistence type="inferred from homology"/>
<dbReference type="FunFam" id="3.20.20.70:FF:000154">
    <property type="entry name" value="Probable nitronate monooxygenase"/>
    <property type="match status" value="1"/>
</dbReference>
<evidence type="ECO:0000256" key="5">
    <source>
        <dbReference type="ARBA" id="ARBA00022643"/>
    </source>
</evidence>
<keyword evidence="5" id="KW-0288">FMN</keyword>
<dbReference type="InterPro" id="IPR013785">
    <property type="entry name" value="Aldolase_TIM"/>
</dbReference>
<gene>
    <name evidence="12" type="ORF">GON01_06555</name>
</gene>
<evidence type="ECO:0000256" key="6">
    <source>
        <dbReference type="ARBA" id="ARBA00022741"/>
    </source>
</evidence>
<keyword evidence="3" id="KW-0216">Detoxification</keyword>
<organism evidence="12 13">
    <name type="scientific">Sphingomonas horti</name>
    <dbReference type="NCBI Taxonomy" id="2682842"/>
    <lineage>
        <taxon>Bacteria</taxon>
        <taxon>Pseudomonadati</taxon>
        <taxon>Pseudomonadota</taxon>
        <taxon>Alphaproteobacteria</taxon>
        <taxon>Sphingomonadales</taxon>
        <taxon>Sphingomonadaceae</taxon>
        <taxon>Sphingomonas</taxon>
    </lineage>
</organism>
<keyword evidence="6" id="KW-0547">Nucleotide-binding</keyword>
<evidence type="ECO:0000256" key="8">
    <source>
        <dbReference type="ARBA" id="ARBA00023033"/>
    </source>
</evidence>
<evidence type="ECO:0000313" key="13">
    <source>
        <dbReference type="Proteomes" id="UP000441389"/>
    </source>
</evidence>
<dbReference type="GO" id="GO:0018580">
    <property type="term" value="F:nitronate monooxygenase activity"/>
    <property type="evidence" value="ECO:0007669"/>
    <property type="project" value="InterPro"/>
</dbReference>
<evidence type="ECO:0000256" key="7">
    <source>
        <dbReference type="ARBA" id="ARBA00023002"/>
    </source>
</evidence>
<protein>
    <recommendedName>
        <fullName evidence="11">Nitronate monooxygenase</fullName>
    </recommendedName>
    <alternativeName>
        <fullName evidence="9">Propionate 3-nitronate monooxygenase</fullName>
    </alternativeName>
</protein>
<evidence type="ECO:0000256" key="10">
    <source>
        <dbReference type="ARBA" id="ARBA00049401"/>
    </source>
</evidence>
<dbReference type="GO" id="GO:0009636">
    <property type="term" value="P:response to toxic substance"/>
    <property type="evidence" value="ECO:0007669"/>
    <property type="project" value="UniProtKB-KW"/>
</dbReference>
<sequence>MPPRSPLLSRLGMRLPIIQAPMAGISSPEMAAAVSDAGALGSIGIGSVAAERAGAMIAAVRARTDAPFNVNLFCHAPAESDPAVERTWIARLQPSFAAFGAAPPPVLSEIYRSFTADQEMLAMLLQLRPPILSFHFGLPTPAAIEALRSAGIRTLATATNIDEARQIEAAGLDAIVAQGWEAGGHRGSFDPDALDDELGTVALTRLLVREVRLPVIAAGGIMDGAGIAAMLKLGAAAVQLGTVFVACNESLADEGYRKALAGVGAWHTVMTRVISGRPARCLANRFTALGRGVPESAVPDYPIAYDIGKALHSAASAHGEFGFGAQWAGQGAPLARRMGAAALVATLAQELEEAFS</sequence>
<dbReference type="EMBL" id="WQMS01000007">
    <property type="protein sequence ID" value="MVO77594.1"/>
    <property type="molecule type" value="Genomic_DNA"/>
</dbReference>
<keyword evidence="4" id="KW-0285">Flavoprotein</keyword>
<dbReference type="GO" id="GO:0000166">
    <property type="term" value="F:nucleotide binding"/>
    <property type="evidence" value="ECO:0007669"/>
    <property type="project" value="UniProtKB-KW"/>
</dbReference>
<dbReference type="PANTHER" id="PTHR42747:SF3">
    <property type="entry name" value="NITRONATE MONOOXYGENASE-RELATED"/>
    <property type="match status" value="1"/>
</dbReference>
<comment type="cofactor">
    <cofactor evidence="1">
        <name>FMN</name>
        <dbReference type="ChEBI" id="CHEBI:58210"/>
    </cofactor>
</comment>
<keyword evidence="8 12" id="KW-0503">Monooxygenase</keyword>
<reference evidence="12 13" key="1">
    <citation type="submission" date="2019-12" db="EMBL/GenBank/DDBJ databases">
        <authorList>
            <person name="Huq M.A."/>
        </authorList>
    </citation>
    <scope>NUCLEOTIDE SEQUENCE [LARGE SCALE GENOMIC DNA]</scope>
    <source>
        <strain evidence="12 13">MAH-20</strain>
    </source>
</reference>
<evidence type="ECO:0000256" key="11">
    <source>
        <dbReference type="ARBA" id="ARBA00067136"/>
    </source>
</evidence>
<evidence type="ECO:0000313" key="12">
    <source>
        <dbReference type="EMBL" id="MVO77594.1"/>
    </source>
</evidence>
<keyword evidence="13" id="KW-1185">Reference proteome</keyword>
<evidence type="ECO:0000256" key="3">
    <source>
        <dbReference type="ARBA" id="ARBA00022575"/>
    </source>
</evidence>
<dbReference type="Gene3D" id="3.20.20.70">
    <property type="entry name" value="Aldolase class I"/>
    <property type="match status" value="1"/>
</dbReference>
<dbReference type="Proteomes" id="UP000441389">
    <property type="component" value="Unassembled WGS sequence"/>
</dbReference>
<evidence type="ECO:0000256" key="4">
    <source>
        <dbReference type="ARBA" id="ARBA00022630"/>
    </source>
</evidence>
<comment type="caution">
    <text evidence="12">The sequence shown here is derived from an EMBL/GenBank/DDBJ whole genome shotgun (WGS) entry which is preliminary data.</text>
</comment>
<comment type="catalytic activity">
    <reaction evidence="10">
        <text>3 propionate 3-nitronate + 3 O2 + H2O = 3 3-oxopropanoate + 2 nitrate + nitrite + H2O2 + 3 H(+)</text>
        <dbReference type="Rhea" id="RHEA:57332"/>
        <dbReference type="ChEBI" id="CHEBI:15377"/>
        <dbReference type="ChEBI" id="CHEBI:15378"/>
        <dbReference type="ChEBI" id="CHEBI:15379"/>
        <dbReference type="ChEBI" id="CHEBI:16240"/>
        <dbReference type="ChEBI" id="CHEBI:16301"/>
        <dbReference type="ChEBI" id="CHEBI:17632"/>
        <dbReference type="ChEBI" id="CHEBI:33190"/>
        <dbReference type="ChEBI" id="CHEBI:136067"/>
    </reaction>
</comment>
<accession>A0A6I4IZZ2</accession>
<comment type="similarity">
    <text evidence="2">Belongs to the nitronate monooxygenase family. NMO class I subfamily.</text>
</comment>
<dbReference type="SUPFAM" id="SSF51412">
    <property type="entry name" value="Inosine monophosphate dehydrogenase (IMPDH)"/>
    <property type="match status" value="1"/>
</dbReference>
<dbReference type="Pfam" id="PF03060">
    <property type="entry name" value="NMO"/>
    <property type="match status" value="1"/>
</dbReference>
<keyword evidence="7" id="KW-0560">Oxidoreductase</keyword>
<dbReference type="InterPro" id="IPR004136">
    <property type="entry name" value="NMO"/>
</dbReference>
<name>A0A6I4IZZ2_9SPHN</name>
<dbReference type="AlphaFoldDB" id="A0A6I4IZZ2"/>
<evidence type="ECO:0000256" key="1">
    <source>
        <dbReference type="ARBA" id="ARBA00001917"/>
    </source>
</evidence>
<dbReference type="CDD" id="cd04730">
    <property type="entry name" value="NPD_like"/>
    <property type="match status" value="1"/>
</dbReference>
<evidence type="ECO:0000256" key="9">
    <source>
        <dbReference type="ARBA" id="ARBA00031155"/>
    </source>
</evidence>
<dbReference type="PANTHER" id="PTHR42747">
    <property type="entry name" value="NITRONATE MONOOXYGENASE-RELATED"/>
    <property type="match status" value="1"/>
</dbReference>